<evidence type="ECO:0000259" key="3">
    <source>
        <dbReference type="Pfam" id="PF26250"/>
    </source>
</evidence>
<keyword evidence="1" id="KW-0694">RNA-binding</keyword>
<dbReference type="InterPro" id="IPR058763">
    <property type="entry name" value="RRM_RDR1/2-like"/>
</dbReference>
<dbReference type="Proteomes" id="UP001642360">
    <property type="component" value="Unassembled WGS sequence"/>
</dbReference>
<dbReference type="PANTHER" id="PTHR23079">
    <property type="entry name" value="RNA-DEPENDENT RNA POLYMERASE"/>
    <property type="match status" value="1"/>
</dbReference>
<name>A0ABC8SLP6_9AQUA</name>
<feature type="domain" description="RDRP core" evidence="2">
    <location>
        <begin position="227"/>
        <end position="465"/>
    </location>
</feature>
<dbReference type="GO" id="GO:0003723">
    <property type="term" value="F:RNA binding"/>
    <property type="evidence" value="ECO:0007669"/>
    <property type="project" value="UniProtKB-KW"/>
</dbReference>
<dbReference type="InterPro" id="IPR057596">
    <property type="entry name" value="RDRP_core"/>
</dbReference>
<evidence type="ECO:0000256" key="1">
    <source>
        <dbReference type="RuleBase" id="RU363098"/>
    </source>
</evidence>
<protein>
    <recommendedName>
        <fullName evidence="1">RNA-dependent RNA polymerase</fullName>
        <ecNumber evidence="1">2.7.7.48</ecNumber>
    </recommendedName>
</protein>
<keyword evidence="1" id="KW-0696">RNA-directed RNA polymerase</keyword>
<dbReference type="GO" id="GO:0003968">
    <property type="term" value="F:RNA-directed RNA polymerase activity"/>
    <property type="evidence" value="ECO:0007669"/>
    <property type="project" value="UniProtKB-KW"/>
</dbReference>
<keyword evidence="1" id="KW-0548">Nucleotidyltransferase</keyword>
<comment type="caution">
    <text evidence="4">The sequence shown here is derived from an EMBL/GenBank/DDBJ whole genome shotgun (WGS) entry which is preliminary data.</text>
</comment>
<feature type="non-terminal residue" evidence="4">
    <location>
        <position position="1"/>
    </location>
</feature>
<evidence type="ECO:0000259" key="2">
    <source>
        <dbReference type="Pfam" id="PF05183"/>
    </source>
</evidence>
<gene>
    <name evidence="4" type="ORF">ILEXP_LOCUS23941</name>
</gene>
<dbReference type="GO" id="GO:0031047">
    <property type="term" value="P:regulatory ncRNA-mediated gene silencing"/>
    <property type="evidence" value="ECO:0007669"/>
    <property type="project" value="UniProtKB-KW"/>
</dbReference>
<comment type="similarity">
    <text evidence="1">Belongs to the RdRP family.</text>
</comment>
<evidence type="ECO:0000313" key="5">
    <source>
        <dbReference type="Proteomes" id="UP001642360"/>
    </source>
</evidence>
<dbReference type="EC" id="2.7.7.48" evidence="1"/>
<proteinExistence type="inferred from homology"/>
<dbReference type="InterPro" id="IPR007855">
    <property type="entry name" value="RDRP"/>
</dbReference>
<comment type="catalytic activity">
    <reaction evidence="1">
        <text>RNA(n) + a ribonucleoside 5'-triphosphate = RNA(n+1) + diphosphate</text>
        <dbReference type="Rhea" id="RHEA:21248"/>
        <dbReference type="Rhea" id="RHEA-COMP:14527"/>
        <dbReference type="Rhea" id="RHEA-COMP:17342"/>
        <dbReference type="ChEBI" id="CHEBI:33019"/>
        <dbReference type="ChEBI" id="CHEBI:61557"/>
        <dbReference type="ChEBI" id="CHEBI:140395"/>
        <dbReference type="EC" id="2.7.7.48"/>
    </reaction>
</comment>
<keyword evidence="1" id="KW-0808">Transferase</keyword>
<accession>A0ABC8SLP6</accession>
<dbReference type="PANTHER" id="PTHR23079:SF1">
    <property type="entry name" value="RNA-DEPENDENT RNA POLYMERASE 1"/>
    <property type="match status" value="1"/>
</dbReference>
<keyword evidence="5" id="KW-1185">Reference proteome</keyword>
<dbReference type="EMBL" id="CAUOFW020002720">
    <property type="protein sequence ID" value="CAK9155532.1"/>
    <property type="molecule type" value="Genomic_DNA"/>
</dbReference>
<feature type="domain" description="RDR1/2-like RRM" evidence="3">
    <location>
        <begin position="43"/>
        <end position="120"/>
    </location>
</feature>
<reference evidence="4 5" key="1">
    <citation type="submission" date="2024-02" db="EMBL/GenBank/DDBJ databases">
        <authorList>
            <person name="Vignale AGUSTIN F."/>
            <person name="Sosa J E."/>
            <person name="Modenutti C."/>
        </authorList>
    </citation>
    <scope>NUCLEOTIDE SEQUENCE [LARGE SCALE GENOMIC DNA]</scope>
</reference>
<dbReference type="AlphaFoldDB" id="A0ABC8SLP6"/>
<keyword evidence="1" id="KW-0943">RNA-mediated gene silencing</keyword>
<sequence>GRRSKGVGGRGRELKNKLKLLTRPIYTKLYQVISFSLYLVNDQVYGFPTHESAAVVLKFLEDYTGKGTVYALEVKVSKEGHRAYAKVQFTNNRSAEDIISLANQWLWYGSSYLKAWEMDSDIIPMPRTYAHCMEQHVTSLYMSCHVFLLIHGPALNINFFSLVVPRRMDIGCIEHALEKLSHLKECCYNPLRWICQEYLKYRTSRKLPKTPDFALDDGLVYVRRVQITPCKAYFCGPEVNVSNCVLRNYSAYIDNFLRVSFIDEEGDKMYSMDLSLRTASANDDRRTAVYKRILSILRKGIVIGSQKFEFLAFSSSQLRDNSAWMFASRPGFTADDIRTWTGDFHQIRNVAKYAARLGQSFGSSTETLKVAKHEIEIIPDVEVVRGGVRYVFSDGIEKISTDLARRVATKCGLKSSTPPSAFQIRYGGYKGVVAVDPTLSMKLSLRKSMSKYESENTKLDVLAWS</sequence>
<dbReference type="Pfam" id="PF26250">
    <property type="entry name" value="RRM_RdRP1_2"/>
    <property type="match status" value="1"/>
</dbReference>
<evidence type="ECO:0000313" key="4">
    <source>
        <dbReference type="EMBL" id="CAK9155532.1"/>
    </source>
</evidence>
<comment type="function">
    <text evidence="1">Probably involved in the RNA silencing pathway and required for the generation of small interfering RNAs (siRNAs).</text>
</comment>
<dbReference type="Pfam" id="PF05183">
    <property type="entry name" value="RdRP"/>
    <property type="match status" value="1"/>
</dbReference>
<organism evidence="4 5">
    <name type="scientific">Ilex paraguariensis</name>
    <name type="common">yerba mate</name>
    <dbReference type="NCBI Taxonomy" id="185542"/>
    <lineage>
        <taxon>Eukaryota</taxon>
        <taxon>Viridiplantae</taxon>
        <taxon>Streptophyta</taxon>
        <taxon>Embryophyta</taxon>
        <taxon>Tracheophyta</taxon>
        <taxon>Spermatophyta</taxon>
        <taxon>Magnoliopsida</taxon>
        <taxon>eudicotyledons</taxon>
        <taxon>Gunneridae</taxon>
        <taxon>Pentapetalae</taxon>
        <taxon>asterids</taxon>
        <taxon>campanulids</taxon>
        <taxon>Aquifoliales</taxon>
        <taxon>Aquifoliaceae</taxon>
        <taxon>Ilex</taxon>
    </lineage>
</organism>